<dbReference type="Proteomes" id="UP000050761">
    <property type="component" value="Unassembled WGS sequence"/>
</dbReference>
<dbReference type="WBParaSite" id="HPBE_0000813801-mRNA-1">
    <property type="protein sequence ID" value="HPBE_0000813801-mRNA-1"/>
    <property type="gene ID" value="HPBE_0000813801"/>
</dbReference>
<name>A0A183FLJ4_HELPZ</name>
<evidence type="ECO:0000313" key="2">
    <source>
        <dbReference type="EMBL" id="VDO75073.1"/>
    </source>
</evidence>
<accession>A0A3P7ZBL4</accession>
<feature type="region of interest" description="Disordered" evidence="1">
    <location>
        <begin position="1"/>
        <end position="135"/>
    </location>
</feature>
<organism evidence="3 4">
    <name type="scientific">Heligmosomoides polygyrus</name>
    <name type="common">Parasitic roundworm</name>
    <dbReference type="NCBI Taxonomy" id="6339"/>
    <lineage>
        <taxon>Eukaryota</taxon>
        <taxon>Metazoa</taxon>
        <taxon>Ecdysozoa</taxon>
        <taxon>Nematoda</taxon>
        <taxon>Chromadorea</taxon>
        <taxon>Rhabditida</taxon>
        <taxon>Rhabditina</taxon>
        <taxon>Rhabditomorpha</taxon>
        <taxon>Strongyloidea</taxon>
        <taxon>Heligmosomidae</taxon>
        <taxon>Heligmosomoides</taxon>
    </lineage>
</organism>
<keyword evidence="3" id="KW-1185">Reference proteome</keyword>
<evidence type="ECO:0000256" key="1">
    <source>
        <dbReference type="SAM" id="MobiDB-lite"/>
    </source>
</evidence>
<dbReference type="AlphaFoldDB" id="A0A183FLJ4"/>
<reference evidence="4" key="2">
    <citation type="submission" date="2019-09" db="UniProtKB">
        <authorList>
            <consortium name="WormBaseParasite"/>
        </authorList>
    </citation>
    <scope>IDENTIFICATION</scope>
</reference>
<feature type="compositionally biased region" description="Basic residues" evidence="1">
    <location>
        <begin position="123"/>
        <end position="135"/>
    </location>
</feature>
<accession>A0A183FLJ4</accession>
<dbReference type="EMBL" id="UZAH01026066">
    <property type="protein sequence ID" value="VDO75073.1"/>
    <property type="molecule type" value="Genomic_DNA"/>
</dbReference>
<gene>
    <name evidence="2" type="ORF">HPBE_LOCUS8135</name>
</gene>
<proteinExistence type="predicted"/>
<protein>
    <submittedName>
        <fullName evidence="2 4">Uncharacterized protein</fullName>
    </submittedName>
</protein>
<feature type="compositionally biased region" description="Low complexity" evidence="1">
    <location>
        <begin position="97"/>
        <end position="119"/>
    </location>
</feature>
<evidence type="ECO:0000313" key="3">
    <source>
        <dbReference type="Proteomes" id="UP000050761"/>
    </source>
</evidence>
<sequence length="135" mass="14350">MDGDKKKSVASASDLSLPAPTKEEKPALPNATPTSDCSTLKSSSDSRLSSDRDETSTPPKESAPRMTVRLLRDRSARPSGPVLRTRSSSSEPKRPVPLSNSNAADASPSSNSPKTTPPTGRCSPKRCARRALKFD</sequence>
<evidence type="ECO:0000313" key="4">
    <source>
        <dbReference type="WBParaSite" id="HPBE_0000813801-mRNA-1"/>
    </source>
</evidence>
<reference evidence="2 3" key="1">
    <citation type="submission" date="2018-11" db="EMBL/GenBank/DDBJ databases">
        <authorList>
            <consortium name="Pathogen Informatics"/>
        </authorList>
    </citation>
    <scope>NUCLEOTIDE SEQUENCE [LARGE SCALE GENOMIC DNA]</scope>
</reference>
<feature type="compositionally biased region" description="Low complexity" evidence="1">
    <location>
        <begin position="34"/>
        <end position="47"/>
    </location>
</feature>